<proteinExistence type="predicted"/>
<organism evidence="2 3">
    <name type="scientific">Puccinia graminis f. sp. tritici</name>
    <dbReference type="NCBI Taxonomy" id="56615"/>
    <lineage>
        <taxon>Eukaryota</taxon>
        <taxon>Fungi</taxon>
        <taxon>Dikarya</taxon>
        <taxon>Basidiomycota</taxon>
        <taxon>Pucciniomycotina</taxon>
        <taxon>Pucciniomycetes</taxon>
        <taxon>Pucciniales</taxon>
        <taxon>Pucciniaceae</taxon>
        <taxon>Puccinia</taxon>
    </lineage>
</organism>
<protein>
    <submittedName>
        <fullName evidence="2">Uncharacterized protein</fullName>
    </submittedName>
</protein>
<feature type="region of interest" description="Disordered" evidence="1">
    <location>
        <begin position="1"/>
        <end position="23"/>
    </location>
</feature>
<evidence type="ECO:0000313" key="3">
    <source>
        <dbReference type="Proteomes" id="UP000324748"/>
    </source>
</evidence>
<dbReference type="Proteomes" id="UP000324748">
    <property type="component" value="Unassembled WGS sequence"/>
</dbReference>
<reference evidence="2 3" key="1">
    <citation type="submission" date="2019-05" db="EMBL/GenBank/DDBJ databases">
        <title>Emergence of the Ug99 lineage of the wheat stem rust pathogen through somatic hybridization.</title>
        <authorList>
            <person name="Li F."/>
            <person name="Upadhyaya N.M."/>
            <person name="Sperschneider J."/>
            <person name="Matny O."/>
            <person name="Nguyen-Phuc H."/>
            <person name="Mago R."/>
            <person name="Raley C."/>
            <person name="Miller M.E."/>
            <person name="Silverstein K.A.T."/>
            <person name="Henningsen E."/>
            <person name="Hirsch C.D."/>
            <person name="Visser B."/>
            <person name="Pretorius Z.A."/>
            <person name="Steffenson B.J."/>
            <person name="Schwessinger B."/>
            <person name="Dodds P.N."/>
            <person name="Figueroa M."/>
        </authorList>
    </citation>
    <scope>NUCLEOTIDE SEQUENCE [LARGE SCALE GENOMIC DNA]</scope>
    <source>
        <strain evidence="2">21-0</strain>
    </source>
</reference>
<accession>A0A5B0MNU1</accession>
<keyword evidence="3" id="KW-1185">Reference proteome</keyword>
<gene>
    <name evidence="2" type="ORF">PGT21_016536</name>
</gene>
<comment type="caution">
    <text evidence="2">The sequence shown here is derived from an EMBL/GenBank/DDBJ whole genome shotgun (WGS) entry which is preliminary data.</text>
</comment>
<evidence type="ECO:0000256" key="1">
    <source>
        <dbReference type="SAM" id="MobiDB-lite"/>
    </source>
</evidence>
<feature type="compositionally biased region" description="Polar residues" evidence="1">
    <location>
        <begin position="1"/>
        <end position="11"/>
    </location>
</feature>
<sequence length="162" mass="17426">MVNTGFPNSGESDGVANKAPKQTYKRVQETKNNIIGNGIQGHISAIEKASEGSSNLMGVVASIAGRVDPNIIGSTSLGPTSSTLSGPTSSKDSTQSAWEDAIDKLHKIFILKLPVFKFVAYVRIIKDCFKACMFLKLAQTTTEAIFETWLETQASAMGYTFI</sequence>
<evidence type="ECO:0000313" key="2">
    <source>
        <dbReference type="EMBL" id="KAA1077699.1"/>
    </source>
</evidence>
<dbReference type="AlphaFoldDB" id="A0A5B0MNU1"/>
<dbReference type="EMBL" id="VSWC01000144">
    <property type="protein sequence ID" value="KAA1077699.1"/>
    <property type="molecule type" value="Genomic_DNA"/>
</dbReference>
<name>A0A5B0MNU1_PUCGR</name>